<dbReference type="GO" id="GO:0003700">
    <property type="term" value="F:DNA-binding transcription factor activity"/>
    <property type="evidence" value="ECO:0007669"/>
    <property type="project" value="TreeGrafter"/>
</dbReference>
<dbReference type="PANTHER" id="PTHR30055">
    <property type="entry name" value="HTH-TYPE TRANSCRIPTIONAL REGULATOR RUTR"/>
    <property type="match status" value="1"/>
</dbReference>
<feature type="domain" description="HTH tetR-type" evidence="5">
    <location>
        <begin position="20"/>
        <end position="80"/>
    </location>
</feature>
<evidence type="ECO:0000256" key="2">
    <source>
        <dbReference type="ARBA" id="ARBA00023125"/>
    </source>
</evidence>
<gene>
    <name evidence="6" type="ORF">DFI_08475</name>
</gene>
<keyword evidence="3" id="KW-0804">Transcription</keyword>
<dbReference type="InterPro" id="IPR001647">
    <property type="entry name" value="HTH_TetR"/>
</dbReference>
<name>A0A221SWK5_9DEIO</name>
<evidence type="ECO:0000256" key="1">
    <source>
        <dbReference type="ARBA" id="ARBA00023015"/>
    </source>
</evidence>
<dbReference type="Pfam" id="PF13305">
    <property type="entry name" value="TetR_C_33"/>
    <property type="match status" value="1"/>
</dbReference>
<dbReference type="InterPro" id="IPR050109">
    <property type="entry name" value="HTH-type_TetR-like_transc_reg"/>
</dbReference>
<dbReference type="PROSITE" id="PS50977">
    <property type="entry name" value="HTH_TETR_2"/>
    <property type="match status" value="1"/>
</dbReference>
<dbReference type="InterPro" id="IPR025996">
    <property type="entry name" value="MT1864/Rv1816-like_C"/>
</dbReference>
<dbReference type="SUPFAM" id="SSF46689">
    <property type="entry name" value="Homeodomain-like"/>
    <property type="match status" value="1"/>
</dbReference>
<dbReference type="AlphaFoldDB" id="A0A221SWK5"/>
<evidence type="ECO:0000259" key="5">
    <source>
        <dbReference type="PROSITE" id="PS50977"/>
    </source>
</evidence>
<protein>
    <recommendedName>
        <fullName evidence="5">HTH tetR-type domain-containing protein</fullName>
    </recommendedName>
</protein>
<evidence type="ECO:0000256" key="4">
    <source>
        <dbReference type="PROSITE-ProRule" id="PRU00335"/>
    </source>
</evidence>
<dbReference type="Gene3D" id="1.10.357.10">
    <property type="entry name" value="Tetracycline Repressor, domain 2"/>
    <property type="match status" value="1"/>
</dbReference>
<keyword evidence="2 4" id="KW-0238">DNA-binding</keyword>
<dbReference type="SUPFAM" id="SSF48498">
    <property type="entry name" value="Tetracyclin repressor-like, C-terminal domain"/>
    <property type="match status" value="1"/>
</dbReference>
<proteinExistence type="predicted"/>
<dbReference type="Proteomes" id="UP000259030">
    <property type="component" value="Chromosome"/>
</dbReference>
<organism evidence="6 7">
    <name type="scientific">Deinococcus ficus</name>
    <dbReference type="NCBI Taxonomy" id="317577"/>
    <lineage>
        <taxon>Bacteria</taxon>
        <taxon>Thermotogati</taxon>
        <taxon>Deinococcota</taxon>
        <taxon>Deinococci</taxon>
        <taxon>Deinococcales</taxon>
        <taxon>Deinococcaceae</taxon>
        <taxon>Deinococcus</taxon>
    </lineage>
</organism>
<dbReference type="InterPro" id="IPR036271">
    <property type="entry name" value="Tet_transcr_reg_TetR-rel_C_sf"/>
</dbReference>
<dbReference type="InterPro" id="IPR009057">
    <property type="entry name" value="Homeodomain-like_sf"/>
</dbReference>
<dbReference type="KEGG" id="dfc:DFI_08475"/>
<keyword evidence="7" id="KW-1185">Reference proteome</keyword>
<evidence type="ECO:0000256" key="3">
    <source>
        <dbReference type="ARBA" id="ARBA00023163"/>
    </source>
</evidence>
<evidence type="ECO:0000313" key="7">
    <source>
        <dbReference type="Proteomes" id="UP000259030"/>
    </source>
</evidence>
<reference evidence="6 7" key="1">
    <citation type="submission" date="2017-05" db="EMBL/GenBank/DDBJ databases">
        <title>The complete genome sequence of Deinococcus ficus isolated from the rhizosphere of the Ficus religiosa L. in Taiwan.</title>
        <authorList>
            <person name="Wu K.-M."/>
            <person name="Liao T.-L."/>
            <person name="Liu Y.-M."/>
            <person name="Young C.-C."/>
            <person name="Tsai S.-F."/>
        </authorList>
    </citation>
    <scope>NUCLEOTIDE SEQUENCE [LARGE SCALE GENOMIC DNA]</scope>
    <source>
        <strain evidence="6 7">CC-FR2-10</strain>
    </source>
</reference>
<dbReference type="EMBL" id="CP021081">
    <property type="protein sequence ID" value="ASN81029.1"/>
    <property type="molecule type" value="Genomic_DNA"/>
</dbReference>
<dbReference type="GO" id="GO:0000976">
    <property type="term" value="F:transcription cis-regulatory region binding"/>
    <property type="evidence" value="ECO:0007669"/>
    <property type="project" value="TreeGrafter"/>
</dbReference>
<dbReference type="Pfam" id="PF00440">
    <property type="entry name" value="TetR_N"/>
    <property type="match status" value="1"/>
</dbReference>
<keyword evidence="1" id="KW-0805">Transcription regulation</keyword>
<accession>A0A221SWK5</accession>
<evidence type="ECO:0000313" key="6">
    <source>
        <dbReference type="EMBL" id="ASN81029.1"/>
    </source>
</evidence>
<dbReference type="PRINTS" id="PR00455">
    <property type="entry name" value="HTHTETR"/>
</dbReference>
<feature type="DNA-binding region" description="H-T-H motif" evidence="4">
    <location>
        <begin position="43"/>
        <end position="62"/>
    </location>
</feature>
<dbReference type="PANTHER" id="PTHR30055:SF220">
    <property type="entry name" value="TETR-FAMILY REGULATORY PROTEIN"/>
    <property type="match status" value="1"/>
</dbReference>
<sequence>MLPMSRSAGPGTREKTYHHGQLREALLNAAHEILDAQGAAALSLREIARHAGVSHAAPYHHFPDKQHLLQAVAERCLVQFNEAQEAAASGQPTAAQAILAIGEAYVAYAAARPHAFQLIFDPAICTPGQPSPLTPIIEHSHDQRRALVTRAIQEGSLPDRPVPDLTDALWATVHGLADLVILGHLPASRAPALLAALLPRP</sequence>